<proteinExistence type="inferred from homology"/>
<dbReference type="OrthoDB" id="339900at2759"/>
<reference evidence="8" key="1">
    <citation type="submission" date="2017-07" db="EMBL/GenBank/DDBJ databases">
        <title>Taro Niue Genome Assembly and Annotation.</title>
        <authorList>
            <person name="Atibalentja N."/>
            <person name="Keating K."/>
            <person name="Fields C.J."/>
        </authorList>
    </citation>
    <scope>NUCLEOTIDE SEQUENCE</scope>
    <source>
        <strain evidence="8">Niue_2</strain>
        <tissue evidence="8">Leaf</tissue>
    </source>
</reference>
<dbReference type="EMBL" id="NMUH01001590">
    <property type="protein sequence ID" value="MQL93726.1"/>
    <property type="molecule type" value="Genomic_DNA"/>
</dbReference>
<evidence type="ECO:0000256" key="4">
    <source>
        <dbReference type="ARBA" id="ARBA00022737"/>
    </source>
</evidence>
<comment type="similarity">
    <text evidence="6">Belongs to the WD repeat TRM82 family.</text>
</comment>
<gene>
    <name evidence="8" type="ORF">Taro_026366</name>
</gene>
<dbReference type="SMART" id="SM00320">
    <property type="entry name" value="WD40"/>
    <property type="match status" value="4"/>
</dbReference>
<dbReference type="UniPathway" id="UPA00989"/>
<evidence type="ECO:0000256" key="3">
    <source>
        <dbReference type="ARBA" id="ARBA00022694"/>
    </source>
</evidence>
<dbReference type="GO" id="GO:0106004">
    <property type="term" value="P:tRNA (guanine-N7)-methylation"/>
    <property type="evidence" value="ECO:0007669"/>
    <property type="project" value="UniProtKB-UniRule"/>
</dbReference>
<evidence type="ECO:0000256" key="2">
    <source>
        <dbReference type="ARBA" id="ARBA00022574"/>
    </source>
</evidence>
<keyword evidence="9" id="KW-1185">Reference proteome</keyword>
<comment type="caution">
    <text evidence="8">The sequence shown here is derived from an EMBL/GenBank/DDBJ whole genome shotgun (WGS) entry which is preliminary data.</text>
</comment>
<dbReference type="InterPro" id="IPR019775">
    <property type="entry name" value="WD40_repeat_CS"/>
</dbReference>
<feature type="repeat" description="WD" evidence="7">
    <location>
        <begin position="60"/>
        <end position="101"/>
    </location>
</feature>
<evidence type="ECO:0000313" key="8">
    <source>
        <dbReference type="EMBL" id="MQL93726.1"/>
    </source>
</evidence>
<evidence type="ECO:0000256" key="5">
    <source>
        <dbReference type="ARBA" id="ARBA00023242"/>
    </source>
</evidence>
<dbReference type="PROSITE" id="PS00678">
    <property type="entry name" value="WD_REPEATS_1"/>
    <property type="match status" value="1"/>
</dbReference>
<dbReference type="HAMAP" id="MF_03056">
    <property type="entry name" value="TRM82"/>
    <property type="match status" value="1"/>
</dbReference>
<dbReference type="Gene3D" id="2.130.10.10">
    <property type="entry name" value="YVTN repeat-like/Quinoprotein amine dehydrogenase"/>
    <property type="match status" value="2"/>
</dbReference>
<dbReference type="InterPro" id="IPR001680">
    <property type="entry name" value="WD40_rpt"/>
</dbReference>
<dbReference type="InterPro" id="IPR028884">
    <property type="entry name" value="Trm82"/>
</dbReference>
<accession>A0A843VF13</accession>
<dbReference type="PROSITE" id="PS50294">
    <property type="entry name" value="WD_REPEATS_REGION"/>
    <property type="match status" value="1"/>
</dbReference>
<evidence type="ECO:0000313" key="9">
    <source>
        <dbReference type="Proteomes" id="UP000652761"/>
    </source>
</evidence>
<evidence type="ECO:0000256" key="1">
    <source>
        <dbReference type="ARBA" id="ARBA00004123"/>
    </source>
</evidence>
<keyword evidence="5 6" id="KW-0539">Nucleus</keyword>
<dbReference type="InterPro" id="IPR036322">
    <property type="entry name" value="WD40_repeat_dom_sf"/>
</dbReference>
<comment type="subcellular location">
    <subcellularLocation>
        <location evidence="1 6">Nucleus</location>
    </subcellularLocation>
</comment>
<dbReference type="AlphaFoldDB" id="A0A843VF13"/>
<feature type="repeat" description="WD" evidence="7">
    <location>
        <begin position="199"/>
        <end position="244"/>
    </location>
</feature>
<protein>
    <recommendedName>
        <fullName evidence="6">tRNA (guanine-N(7)-)-methyltransferase non-catalytic subunit</fullName>
    </recommendedName>
    <alternativeName>
        <fullName evidence="6">WD repeat-containing protein 4 homolog</fullName>
    </alternativeName>
</protein>
<name>A0A843VF13_COLES</name>
<dbReference type="InterPro" id="IPR015943">
    <property type="entry name" value="WD40/YVTN_repeat-like_dom_sf"/>
</dbReference>
<comment type="function">
    <text evidence="6">Required for the formation of N(7)-methylguanine at position 46 (m7G46) in tRNA. In the complex, it is required to stabilize and induce conformational changes of the catalytic subunit.</text>
</comment>
<comment type="pathway">
    <text evidence="6">tRNA modification; N(7)-methylguanine-tRNA biosynthesis.</text>
</comment>
<dbReference type="PANTHER" id="PTHR16288:SF0">
    <property type="entry name" value="TRNA (GUANINE-N(7)-)-METHYLTRANSFERASE NON-CATALYTIC SUBUNIT WDR4"/>
    <property type="match status" value="1"/>
</dbReference>
<dbReference type="SUPFAM" id="SSF50978">
    <property type="entry name" value="WD40 repeat-like"/>
    <property type="match status" value="1"/>
</dbReference>
<dbReference type="GO" id="GO:0005634">
    <property type="term" value="C:nucleus"/>
    <property type="evidence" value="ECO:0007669"/>
    <property type="project" value="UniProtKB-SubCell"/>
</dbReference>
<sequence length="384" mass="41320">MEEAAAGMEEGEQSQEAEVSPALIAVHPLGKSVVVAVGSELRAYDLDGDKAISLSDNSSGPSHSEDIKAIGFGAKGKLFASAGNDKLVKVWATDSWNCMRTVCSEKRVSAVAISPDGLFVSFADKFGVVYILSLDEKGAEASADKKAVPLLGHYCSIITSLEFSPDGQFIASADRDFKIRITVFPKRPLSGAHEIQSFCLGHTDFVLCLAFICSSDGCQAFLLSGGGDSTVRLWDFMSGSLLDTCEVGLKVVSIGGHFVPTSLGMSSTADHLWMVMGASNLPSHGSSLPLACVKVISPLQKIKLDEEHSNLTVLDDEEVPGGQKLLEKLQGRLNVAEDHEALEVAAEALKTAMRNLLVKRQYSVANRELRKKIRNDRKIKQQHQ</sequence>
<comment type="subunit">
    <text evidence="6">Forms a heterodimer with the catalytic subunit.</text>
</comment>
<dbReference type="GO" id="GO:0005829">
    <property type="term" value="C:cytosol"/>
    <property type="evidence" value="ECO:0007669"/>
    <property type="project" value="TreeGrafter"/>
</dbReference>
<keyword evidence="4 6" id="KW-0677">Repeat</keyword>
<dbReference type="PROSITE" id="PS50082">
    <property type="entry name" value="WD_REPEATS_2"/>
    <property type="match status" value="2"/>
</dbReference>
<dbReference type="Proteomes" id="UP000652761">
    <property type="component" value="Unassembled WGS sequence"/>
</dbReference>
<keyword evidence="3 6" id="KW-0819">tRNA processing</keyword>
<evidence type="ECO:0000256" key="6">
    <source>
        <dbReference type="HAMAP-Rule" id="MF_03056"/>
    </source>
</evidence>
<organism evidence="8 9">
    <name type="scientific">Colocasia esculenta</name>
    <name type="common">Wild taro</name>
    <name type="synonym">Arum esculentum</name>
    <dbReference type="NCBI Taxonomy" id="4460"/>
    <lineage>
        <taxon>Eukaryota</taxon>
        <taxon>Viridiplantae</taxon>
        <taxon>Streptophyta</taxon>
        <taxon>Embryophyta</taxon>
        <taxon>Tracheophyta</taxon>
        <taxon>Spermatophyta</taxon>
        <taxon>Magnoliopsida</taxon>
        <taxon>Liliopsida</taxon>
        <taxon>Araceae</taxon>
        <taxon>Aroideae</taxon>
        <taxon>Colocasieae</taxon>
        <taxon>Colocasia</taxon>
    </lineage>
</organism>
<dbReference type="Pfam" id="PF00400">
    <property type="entry name" value="WD40"/>
    <property type="match status" value="3"/>
</dbReference>
<keyword evidence="2 6" id="KW-0853">WD repeat</keyword>
<evidence type="ECO:0000256" key="7">
    <source>
        <dbReference type="PROSITE-ProRule" id="PRU00221"/>
    </source>
</evidence>
<dbReference type="GO" id="GO:0043527">
    <property type="term" value="C:tRNA methyltransferase complex"/>
    <property type="evidence" value="ECO:0007669"/>
    <property type="project" value="TreeGrafter"/>
</dbReference>
<dbReference type="PANTHER" id="PTHR16288">
    <property type="entry name" value="WD40 REPEAT PROTEIN 4"/>
    <property type="match status" value="1"/>
</dbReference>